<keyword evidence="4" id="KW-1185">Reference proteome</keyword>
<dbReference type="PANTHER" id="PTHR31286:SF167">
    <property type="entry name" value="OS09G0268800 PROTEIN"/>
    <property type="match status" value="1"/>
</dbReference>
<protein>
    <recommendedName>
        <fullName evidence="2">CCHC-type domain-containing protein</fullName>
    </recommendedName>
</protein>
<organism evidence="3 4">
    <name type="scientific">Gossypium aridum</name>
    <name type="common">American cotton</name>
    <name type="synonym">Erioxylum aridum</name>
    <dbReference type="NCBI Taxonomy" id="34290"/>
    <lineage>
        <taxon>Eukaryota</taxon>
        <taxon>Viridiplantae</taxon>
        <taxon>Streptophyta</taxon>
        <taxon>Embryophyta</taxon>
        <taxon>Tracheophyta</taxon>
        <taxon>Spermatophyta</taxon>
        <taxon>Magnoliopsida</taxon>
        <taxon>eudicotyledons</taxon>
        <taxon>Gunneridae</taxon>
        <taxon>Pentapetalae</taxon>
        <taxon>rosids</taxon>
        <taxon>malvids</taxon>
        <taxon>Malvales</taxon>
        <taxon>Malvaceae</taxon>
        <taxon>Malvoideae</taxon>
        <taxon>Gossypium</taxon>
    </lineage>
</organism>
<dbReference type="InterPro" id="IPR040256">
    <property type="entry name" value="At4g02000-like"/>
</dbReference>
<dbReference type="PROSITE" id="PS50158">
    <property type="entry name" value="ZF_CCHC"/>
    <property type="match status" value="1"/>
</dbReference>
<dbReference type="GO" id="GO:0003676">
    <property type="term" value="F:nucleic acid binding"/>
    <property type="evidence" value="ECO:0007669"/>
    <property type="project" value="InterPro"/>
</dbReference>
<evidence type="ECO:0000313" key="4">
    <source>
        <dbReference type="Proteomes" id="UP000593577"/>
    </source>
</evidence>
<keyword evidence="1" id="KW-0479">Metal-binding</keyword>
<dbReference type="PANTHER" id="PTHR31286">
    <property type="entry name" value="GLYCINE-RICH CELL WALL STRUCTURAL PROTEIN 1.8-LIKE"/>
    <property type="match status" value="1"/>
</dbReference>
<dbReference type="Pfam" id="PF14392">
    <property type="entry name" value="zf-CCHC_4"/>
    <property type="match status" value="1"/>
</dbReference>
<feature type="non-terminal residue" evidence="3">
    <location>
        <position position="1"/>
    </location>
</feature>
<dbReference type="InterPro" id="IPR001878">
    <property type="entry name" value="Znf_CCHC"/>
</dbReference>
<feature type="domain" description="CCHC-type" evidence="2">
    <location>
        <begin position="95"/>
        <end position="108"/>
    </location>
</feature>
<dbReference type="InterPro" id="IPR025836">
    <property type="entry name" value="Zn_knuckle_CX2CX4HX4C"/>
</dbReference>
<sequence length="313" mass="35917">DRITQSVERSQICLNSSPVWLKVDTCLPKFDKKDLLHAIGVTFGGVIRSKISGEWCRLKINLNVQKPLRRGIFVLLDNRNKWWISFKYEKLPLFCFWCGRIGHEFSDCSSLNSAEKCKIREDPPYTLALKAESKLVEKESIKFNDFSKKVRAQCSYIGDSENGMIEDKIIREANNLMGVMHGRPQVSDEDKILKNQVDVATVMIDEQMTNNRSSPVIDLNLAKKASWKRITPGQMVTQRMDESCNKKRKATEERLEIYNIEAVYGNGTKRLKKEKEKDQCVSLLEVMSNTMDQNDVKLIMGSAAVERQADRTQ</sequence>
<gene>
    <name evidence="3" type="ORF">Goari_003040</name>
</gene>
<evidence type="ECO:0000313" key="3">
    <source>
        <dbReference type="EMBL" id="MBA0696493.1"/>
    </source>
</evidence>
<evidence type="ECO:0000259" key="2">
    <source>
        <dbReference type="PROSITE" id="PS50158"/>
    </source>
</evidence>
<keyword evidence="1" id="KW-0863">Zinc-finger</keyword>
<reference evidence="3 4" key="1">
    <citation type="journal article" date="2019" name="Genome Biol. Evol.">
        <title>Insights into the evolution of the New World diploid cottons (Gossypium, subgenus Houzingenia) based on genome sequencing.</title>
        <authorList>
            <person name="Grover C.E."/>
            <person name="Arick M.A. 2nd"/>
            <person name="Thrash A."/>
            <person name="Conover J.L."/>
            <person name="Sanders W.S."/>
            <person name="Peterson D.G."/>
            <person name="Frelichowski J.E."/>
            <person name="Scheffler J.A."/>
            <person name="Scheffler B.E."/>
            <person name="Wendel J.F."/>
        </authorList>
    </citation>
    <scope>NUCLEOTIDE SEQUENCE [LARGE SCALE GENOMIC DNA]</scope>
    <source>
        <strain evidence="3">185</strain>
        <tissue evidence="3">Leaf</tissue>
    </source>
</reference>
<name>A0A7J8YA97_GOSAI</name>
<dbReference type="Proteomes" id="UP000593577">
    <property type="component" value="Unassembled WGS sequence"/>
</dbReference>
<comment type="caution">
    <text evidence="3">The sequence shown here is derived from an EMBL/GenBank/DDBJ whole genome shotgun (WGS) entry which is preliminary data.</text>
</comment>
<proteinExistence type="predicted"/>
<accession>A0A7J8YA97</accession>
<dbReference type="GO" id="GO:0008270">
    <property type="term" value="F:zinc ion binding"/>
    <property type="evidence" value="ECO:0007669"/>
    <property type="project" value="UniProtKB-KW"/>
</dbReference>
<dbReference type="EMBL" id="JABFAA010000011">
    <property type="protein sequence ID" value="MBA0696493.1"/>
    <property type="molecule type" value="Genomic_DNA"/>
</dbReference>
<dbReference type="AlphaFoldDB" id="A0A7J8YA97"/>
<evidence type="ECO:0000256" key="1">
    <source>
        <dbReference type="PROSITE-ProRule" id="PRU00047"/>
    </source>
</evidence>
<keyword evidence="1" id="KW-0862">Zinc</keyword>